<reference evidence="1 2" key="1">
    <citation type="submission" date="2024-11" db="EMBL/GenBank/DDBJ databases">
        <title>A near-complete genome assembly of Cinchona calisaya.</title>
        <authorList>
            <person name="Lian D.C."/>
            <person name="Zhao X.W."/>
            <person name="Wei L."/>
        </authorList>
    </citation>
    <scope>NUCLEOTIDE SEQUENCE [LARGE SCALE GENOMIC DNA]</scope>
    <source>
        <tissue evidence="1">Nenye</tissue>
    </source>
</reference>
<accession>A0ABD3AR44</accession>
<name>A0ABD3AR44_9GENT</name>
<dbReference type="Proteomes" id="UP001630127">
    <property type="component" value="Unassembled WGS sequence"/>
</dbReference>
<sequence>MDALLAVFVGIWGASKWQQDVQGVVLELRRHADDIAVLVSTVGNMSSLVRSPESELEPKLEPDTGFLDTIPLQSSSSIPFRGLGDMSLGTGPEVEDPCALVFKKASFNTLLGFTEPFFVACSCTEKIALFISSLEYLPASIPFWDQLPTPSSTPIVCPSSQMKQASSPRGFSLFFG</sequence>
<proteinExistence type="predicted"/>
<dbReference type="EMBL" id="JBJUIK010000003">
    <property type="protein sequence ID" value="KAL3533671.1"/>
    <property type="molecule type" value="Genomic_DNA"/>
</dbReference>
<gene>
    <name evidence="1" type="ORF">ACH5RR_007192</name>
</gene>
<dbReference type="AlphaFoldDB" id="A0ABD3AR44"/>
<organism evidence="1 2">
    <name type="scientific">Cinchona calisaya</name>
    <dbReference type="NCBI Taxonomy" id="153742"/>
    <lineage>
        <taxon>Eukaryota</taxon>
        <taxon>Viridiplantae</taxon>
        <taxon>Streptophyta</taxon>
        <taxon>Embryophyta</taxon>
        <taxon>Tracheophyta</taxon>
        <taxon>Spermatophyta</taxon>
        <taxon>Magnoliopsida</taxon>
        <taxon>eudicotyledons</taxon>
        <taxon>Gunneridae</taxon>
        <taxon>Pentapetalae</taxon>
        <taxon>asterids</taxon>
        <taxon>lamiids</taxon>
        <taxon>Gentianales</taxon>
        <taxon>Rubiaceae</taxon>
        <taxon>Cinchonoideae</taxon>
        <taxon>Cinchoneae</taxon>
        <taxon>Cinchona</taxon>
    </lineage>
</organism>
<comment type="caution">
    <text evidence="1">The sequence shown here is derived from an EMBL/GenBank/DDBJ whole genome shotgun (WGS) entry which is preliminary data.</text>
</comment>
<protein>
    <submittedName>
        <fullName evidence="1">Uncharacterized protein</fullName>
    </submittedName>
</protein>
<keyword evidence="2" id="KW-1185">Reference proteome</keyword>
<evidence type="ECO:0000313" key="1">
    <source>
        <dbReference type="EMBL" id="KAL3533671.1"/>
    </source>
</evidence>
<evidence type="ECO:0000313" key="2">
    <source>
        <dbReference type="Proteomes" id="UP001630127"/>
    </source>
</evidence>